<proteinExistence type="inferred from homology"/>
<feature type="binding site" evidence="5">
    <location>
        <begin position="22"/>
        <end position="23"/>
    </location>
    <ligand>
        <name>substrate</name>
    </ligand>
</feature>
<dbReference type="EC" id="5.4.2.11" evidence="6"/>
<feature type="active site" description="Proton donor/acceptor" evidence="4">
    <location>
        <position position="87"/>
    </location>
</feature>
<dbReference type="Gene3D" id="3.40.50.1240">
    <property type="entry name" value="Phosphoglycerate mutase-like"/>
    <property type="match status" value="1"/>
</dbReference>
<dbReference type="InterPro" id="IPR001345">
    <property type="entry name" value="PG/BPGM_mutase_AS"/>
</dbReference>
<evidence type="ECO:0000256" key="2">
    <source>
        <dbReference type="ARBA" id="ARBA00023152"/>
    </source>
</evidence>
<feature type="binding site" evidence="5">
    <location>
        <position position="98"/>
    </location>
    <ligand>
        <name>substrate</name>
    </ligand>
</feature>
<evidence type="ECO:0000256" key="1">
    <source>
        <dbReference type="ARBA" id="ARBA00006717"/>
    </source>
</evidence>
<evidence type="ECO:0000256" key="5">
    <source>
        <dbReference type="PIRSR" id="PIRSR613078-2"/>
    </source>
</evidence>
<dbReference type="PANTHER" id="PTHR11931">
    <property type="entry name" value="PHOSPHOGLYCERATE MUTASE"/>
    <property type="match status" value="1"/>
</dbReference>
<dbReference type="Pfam" id="PF00300">
    <property type="entry name" value="His_Phos_1"/>
    <property type="match status" value="1"/>
</dbReference>
<feature type="binding site" evidence="5">
    <location>
        <position position="61"/>
    </location>
    <ligand>
        <name>substrate</name>
    </ligand>
</feature>
<dbReference type="EMBL" id="JAGYPE010000002">
    <property type="protein sequence ID" value="MBS4181820.1"/>
    <property type="molecule type" value="Genomic_DNA"/>
</dbReference>
<evidence type="ECO:0000256" key="6">
    <source>
        <dbReference type="RuleBase" id="RU004512"/>
    </source>
</evidence>
<dbReference type="SMART" id="SM00855">
    <property type="entry name" value="PGAM"/>
    <property type="match status" value="1"/>
</dbReference>
<feature type="compositionally biased region" description="Low complexity" evidence="7">
    <location>
        <begin position="147"/>
        <end position="165"/>
    </location>
</feature>
<dbReference type="CDD" id="cd07067">
    <property type="entry name" value="HP_PGM_like"/>
    <property type="match status" value="1"/>
</dbReference>
<feature type="active site" description="Tele-phosphohistidine intermediate" evidence="4">
    <location>
        <position position="10"/>
    </location>
</feature>
<feature type="binding site" evidence="5">
    <location>
        <begin position="9"/>
        <end position="16"/>
    </location>
    <ligand>
        <name>substrate</name>
    </ligand>
</feature>
<dbReference type="InterPro" id="IPR005952">
    <property type="entry name" value="Phosphogly_mut1"/>
</dbReference>
<comment type="caution">
    <text evidence="8">The sequence shown here is derived from an EMBL/GenBank/DDBJ whole genome shotgun (WGS) entry which is preliminary data.</text>
</comment>
<evidence type="ECO:0000256" key="4">
    <source>
        <dbReference type="PIRSR" id="PIRSR613078-1"/>
    </source>
</evidence>
<dbReference type="InterPro" id="IPR013078">
    <property type="entry name" value="His_Pase_superF_clade-1"/>
</dbReference>
<keyword evidence="3 8" id="KW-0413">Isomerase</keyword>
<comment type="function">
    <text evidence="6">Catalyzes the interconversion of 2-phosphoglycerate and 3-phosphoglycerate.</text>
</comment>
<comment type="catalytic activity">
    <reaction evidence="6">
        <text>(2R)-2-phosphoglycerate = (2R)-3-phosphoglycerate</text>
        <dbReference type="Rhea" id="RHEA:15901"/>
        <dbReference type="ChEBI" id="CHEBI:58272"/>
        <dbReference type="ChEBI" id="CHEBI:58289"/>
        <dbReference type="EC" id="5.4.2.11"/>
    </reaction>
</comment>
<dbReference type="SUPFAM" id="SSF53254">
    <property type="entry name" value="Phosphoglycerate mutase-like"/>
    <property type="match status" value="1"/>
</dbReference>
<dbReference type="AlphaFoldDB" id="A0A942SXU9"/>
<dbReference type="GO" id="GO:0006096">
    <property type="term" value="P:glycolytic process"/>
    <property type="evidence" value="ECO:0007669"/>
    <property type="project" value="UniProtKB-KW"/>
</dbReference>
<accession>A0A942SXU9</accession>
<dbReference type="PROSITE" id="PS00175">
    <property type="entry name" value="PG_MUTASE"/>
    <property type="match status" value="1"/>
</dbReference>
<dbReference type="NCBIfam" id="TIGR01258">
    <property type="entry name" value="pgm_1"/>
    <property type="match status" value="1"/>
</dbReference>
<comment type="pathway">
    <text evidence="6">Carbohydrate degradation; glycolysis; pyruvate from D-glyceraldehyde 3-phosphate: step 3/5.</text>
</comment>
<dbReference type="GO" id="GO:0004619">
    <property type="term" value="F:phosphoglycerate mutase activity"/>
    <property type="evidence" value="ECO:0007669"/>
    <property type="project" value="UniProtKB-EC"/>
</dbReference>
<feature type="binding site" evidence="5">
    <location>
        <begin position="87"/>
        <end position="90"/>
    </location>
    <ligand>
        <name>substrate</name>
    </ligand>
</feature>
<reference evidence="8" key="1">
    <citation type="submission" date="2021-05" db="EMBL/GenBank/DDBJ databases">
        <title>Novel Bacillus species.</title>
        <authorList>
            <person name="Liu G."/>
        </authorList>
    </citation>
    <scope>NUCLEOTIDE SEQUENCE</scope>
    <source>
        <strain evidence="8">FJAT-50051</strain>
    </source>
</reference>
<sequence>MTGAMVLLRHGESTANQAGIFTGLLDVPLTARGEEQARQAGRLLTAHGVMPDLIVTSTLQRALHTADLVSDVLGRDIPTTAVWEFNERNYGALTGMTKAAACAALGDASTCGCAVPETADQRRCHSGRGSSCGRAQRCGGCRGWRSGGRNPSPTSSSASSRSCTTGFCPRWRRGRRCWSSRTGTRCEPSAHALMT</sequence>
<evidence type="ECO:0000256" key="3">
    <source>
        <dbReference type="ARBA" id="ARBA00023235"/>
    </source>
</evidence>
<dbReference type="InterPro" id="IPR029033">
    <property type="entry name" value="His_PPase_superfam"/>
</dbReference>
<evidence type="ECO:0000256" key="7">
    <source>
        <dbReference type="SAM" id="MobiDB-lite"/>
    </source>
</evidence>
<comment type="similarity">
    <text evidence="1">Belongs to the phosphoglycerate mutase family. BPG-dependent PGAM subfamily.</text>
</comment>
<name>A0A942SXU9_9BACI</name>
<feature type="region of interest" description="Disordered" evidence="7">
    <location>
        <begin position="146"/>
        <end position="165"/>
    </location>
</feature>
<organism evidence="8">
    <name type="scientific">Neobacillus citreus</name>
    <dbReference type="NCBI Taxonomy" id="2833578"/>
    <lineage>
        <taxon>Bacteria</taxon>
        <taxon>Bacillati</taxon>
        <taxon>Bacillota</taxon>
        <taxon>Bacilli</taxon>
        <taxon>Bacillales</taxon>
        <taxon>Bacillaceae</taxon>
        <taxon>Neobacillus</taxon>
    </lineage>
</organism>
<keyword evidence="2" id="KW-0324">Glycolysis</keyword>
<gene>
    <name evidence="8" type="ORF">KHB02_10510</name>
</gene>
<protein>
    <recommendedName>
        <fullName evidence="6">2,3-bisphosphoglycerate-dependent phosphoglycerate mutase</fullName>
        <ecNumber evidence="6">5.4.2.11</ecNumber>
    </recommendedName>
</protein>
<evidence type="ECO:0000313" key="8">
    <source>
        <dbReference type="EMBL" id="MBS4181820.1"/>
    </source>
</evidence>